<evidence type="ECO:0000256" key="6">
    <source>
        <dbReference type="ARBA" id="ARBA00023316"/>
    </source>
</evidence>
<dbReference type="EMBL" id="JAUUDS010000001">
    <property type="protein sequence ID" value="MDP1026085.1"/>
    <property type="molecule type" value="Genomic_DNA"/>
</dbReference>
<dbReference type="InterPro" id="IPR005490">
    <property type="entry name" value="LD_TPept_cat_dom"/>
</dbReference>
<keyword evidence="3" id="KW-0808">Transferase</keyword>
<feature type="domain" description="L,D-TPase catalytic" evidence="8">
    <location>
        <begin position="163"/>
        <end position="296"/>
    </location>
</feature>
<keyword evidence="10" id="KW-1185">Reference proteome</keyword>
<sequence length="297" mass="32553">MQVVLDRLGFSPGVIDGRPGMSLTAAIKGFQQSRDLPETGKPDAATMQALAPYWGTEATKVLTLNARVLAGPYVNPIPKDEDQQARLPGLYYRSPLEKLAEMFHTTPQVLVALNSPQTWLRPGSKVEFPNVLPSSRAYDSKLRDDWRATLNGLNVDAVQPQAAKIVVDKSDKVLRVYDDGGKLVAQFGVTTGSEHDPLPLGNWKINGADYNPKFHFNPDLFWDAKKDDEKAMLPPGPNGPVGVVWLDLSKPHYGIHGTPNPELIGRSESHGCVRLTNWNAARLAMMVKPGTPVVFQA</sequence>
<evidence type="ECO:0000313" key="10">
    <source>
        <dbReference type="Proteomes" id="UP001230685"/>
    </source>
</evidence>
<gene>
    <name evidence="9" type="ORF">Q5H91_02585</name>
</gene>
<dbReference type="Pfam" id="PF03734">
    <property type="entry name" value="YkuD"/>
    <property type="match status" value="1"/>
</dbReference>
<evidence type="ECO:0000259" key="8">
    <source>
        <dbReference type="PROSITE" id="PS52029"/>
    </source>
</evidence>
<accession>A0ABT9EGI9</accession>
<evidence type="ECO:0000313" key="9">
    <source>
        <dbReference type="EMBL" id="MDP1026085.1"/>
    </source>
</evidence>
<evidence type="ECO:0000256" key="2">
    <source>
        <dbReference type="ARBA" id="ARBA00005992"/>
    </source>
</evidence>
<dbReference type="InterPro" id="IPR036365">
    <property type="entry name" value="PGBD-like_sf"/>
</dbReference>
<keyword evidence="5 7" id="KW-0573">Peptidoglycan synthesis</keyword>
<feature type="active site" description="Nucleophile" evidence="7">
    <location>
        <position position="272"/>
    </location>
</feature>
<protein>
    <submittedName>
        <fullName evidence="9">L,D-transpeptidase family protein</fullName>
    </submittedName>
</protein>
<dbReference type="PROSITE" id="PS52029">
    <property type="entry name" value="LD_TPASE"/>
    <property type="match status" value="1"/>
</dbReference>
<dbReference type="InterPro" id="IPR002477">
    <property type="entry name" value="Peptidoglycan-bd-like"/>
</dbReference>
<dbReference type="SUPFAM" id="SSF141523">
    <property type="entry name" value="L,D-transpeptidase catalytic domain-like"/>
    <property type="match status" value="1"/>
</dbReference>
<keyword evidence="6 7" id="KW-0961">Cell wall biogenesis/degradation</keyword>
<dbReference type="PANTHER" id="PTHR30582">
    <property type="entry name" value="L,D-TRANSPEPTIDASE"/>
    <property type="match status" value="1"/>
</dbReference>
<dbReference type="InterPro" id="IPR050979">
    <property type="entry name" value="LD-transpeptidase"/>
</dbReference>
<comment type="similarity">
    <text evidence="2">Belongs to the YkuD family.</text>
</comment>
<evidence type="ECO:0000256" key="4">
    <source>
        <dbReference type="ARBA" id="ARBA00022960"/>
    </source>
</evidence>
<dbReference type="Proteomes" id="UP001230685">
    <property type="component" value="Unassembled WGS sequence"/>
</dbReference>
<keyword evidence="4 7" id="KW-0133">Cell shape</keyword>
<dbReference type="Gene3D" id="1.10.101.10">
    <property type="entry name" value="PGBD-like superfamily/PGBD"/>
    <property type="match status" value="1"/>
</dbReference>
<evidence type="ECO:0000256" key="1">
    <source>
        <dbReference type="ARBA" id="ARBA00004752"/>
    </source>
</evidence>
<evidence type="ECO:0000256" key="5">
    <source>
        <dbReference type="ARBA" id="ARBA00022984"/>
    </source>
</evidence>
<evidence type="ECO:0000256" key="7">
    <source>
        <dbReference type="PROSITE-ProRule" id="PRU01373"/>
    </source>
</evidence>
<dbReference type="Gene3D" id="2.40.440.10">
    <property type="entry name" value="L,D-transpeptidase catalytic domain-like"/>
    <property type="match status" value="1"/>
</dbReference>
<proteinExistence type="inferred from homology"/>
<organism evidence="9 10">
    <name type="scientific">Sphingomonas aurea</name>
    <dbReference type="NCBI Taxonomy" id="3063994"/>
    <lineage>
        <taxon>Bacteria</taxon>
        <taxon>Pseudomonadati</taxon>
        <taxon>Pseudomonadota</taxon>
        <taxon>Alphaproteobacteria</taxon>
        <taxon>Sphingomonadales</taxon>
        <taxon>Sphingomonadaceae</taxon>
        <taxon>Sphingomonas</taxon>
    </lineage>
</organism>
<name>A0ABT9EGI9_9SPHN</name>
<dbReference type="SUPFAM" id="SSF47090">
    <property type="entry name" value="PGBD-like"/>
    <property type="match status" value="1"/>
</dbReference>
<dbReference type="CDD" id="cd16913">
    <property type="entry name" value="YkuD_like"/>
    <property type="match status" value="1"/>
</dbReference>
<reference evidence="9 10" key="1">
    <citation type="submission" date="2023-07" db="EMBL/GenBank/DDBJ databases">
        <authorList>
            <person name="Kim M.K."/>
        </authorList>
    </citation>
    <scope>NUCLEOTIDE SEQUENCE [LARGE SCALE GENOMIC DNA]</scope>
    <source>
        <strain evidence="9 10">KR1UV-12</strain>
    </source>
</reference>
<dbReference type="InterPro" id="IPR036366">
    <property type="entry name" value="PGBDSf"/>
</dbReference>
<dbReference type="PANTHER" id="PTHR30582:SF30">
    <property type="entry name" value="BLR4375 PROTEIN"/>
    <property type="match status" value="1"/>
</dbReference>
<dbReference type="Pfam" id="PF01471">
    <property type="entry name" value="PG_binding_1"/>
    <property type="match status" value="1"/>
</dbReference>
<feature type="active site" description="Proton donor/acceptor" evidence="7">
    <location>
        <position position="256"/>
    </location>
</feature>
<evidence type="ECO:0000256" key="3">
    <source>
        <dbReference type="ARBA" id="ARBA00022679"/>
    </source>
</evidence>
<comment type="caution">
    <text evidence="9">The sequence shown here is derived from an EMBL/GenBank/DDBJ whole genome shotgun (WGS) entry which is preliminary data.</text>
</comment>
<comment type="pathway">
    <text evidence="1 7">Cell wall biogenesis; peptidoglycan biosynthesis.</text>
</comment>
<dbReference type="InterPro" id="IPR038063">
    <property type="entry name" value="Transpep_catalytic_dom"/>
</dbReference>